<dbReference type="Gene3D" id="2.40.420.20">
    <property type="match status" value="1"/>
</dbReference>
<dbReference type="SUPFAM" id="SSF111369">
    <property type="entry name" value="HlyD-like secretion proteins"/>
    <property type="match status" value="2"/>
</dbReference>
<dbReference type="GO" id="GO:1990281">
    <property type="term" value="C:efflux pump complex"/>
    <property type="evidence" value="ECO:0007669"/>
    <property type="project" value="TreeGrafter"/>
</dbReference>
<dbReference type="RefSeq" id="WP_184256606.1">
    <property type="nucleotide sequence ID" value="NZ_JACHIO010000011.1"/>
</dbReference>
<feature type="domain" description="CusB-like beta-barrel" evidence="2">
    <location>
        <begin position="262"/>
        <end position="332"/>
    </location>
</feature>
<comment type="caution">
    <text evidence="5">The sequence shown here is derived from an EMBL/GenBank/DDBJ whole genome shotgun (WGS) entry which is preliminary data.</text>
</comment>
<dbReference type="Gene3D" id="2.40.30.170">
    <property type="match status" value="1"/>
</dbReference>
<reference evidence="5 6" key="1">
    <citation type="submission" date="2020-08" db="EMBL/GenBank/DDBJ databases">
        <title>Genomic Encyclopedia of Type Strains, Phase IV (KMG-V): Genome sequencing to study the core and pangenomes of soil and plant-associated prokaryotes.</title>
        <authorList>
            <person name="Whitman W."/>
        </authorList>
    </citation>
    <scope>NUCLEOTIDE SEQUENCE [LARGE SCALE GENOMIC DNA]</scope>
    <source>
        <strain evidence="5 6">X5P3</strain>
    </source>
</reference>
<evidence type="ECO:0000259" key="3">
    <source>
        <dbReference type="Pfam" id="PF25973"/>
    </source>
</evidence>
<feature type="domain" description="CzcB-like barrel-sandwich hybrid" evidence="3">
    <location>
        <begin position="62"/>
        <end position="254"/>
    </location>
</feature>
<dbReference type="InterPro" id="IPR006143">
    <property type="entry name" value="RND_pump_MFP"/>
</dbReference>
<comment type="similarity">
    <text evidence="1">Belongs to the membrane fusion protein (MFP) (TC 8.A.1) family.</text>
</comment>
<dbReference type="PROSITE" id="PS51257">
    <property type="entry name" value="PROKAR_LIPOPROTEIN"/>
    <property type="match status" value="1"/>
</dbReference>
<gene>
    <name evidence="5" type="ORF">HDF15_002952</name>
</gene>
<dbReference type="Gene3D" id="2.40.50.100">
    <property type="match status" value="2"/>
</dbReference>
<evidence type="ECO:0000256" key="1">
    <source>
        <dbReference type="ARBA" id="ARBA00009477"/>
    </source>
</evidence>
<dbReference type="Gene3D" id="1.10.287.470">
    <property type="entry name" value="Helix hairpin bin"/>
    <property type="match status" value="2"/>
</dbReference>
<name>A0A7W8EAK6_9BACT</name>
<organism evidence="5 6">
    <name type="scientific">Granulicella mallensis</name>
    <dbReference type="NCBI Taxonomy" id="940614"/>
    <lineage>
        <taxon>Bacteria</taxon>
        <taxon>Pseudomonadati</taxon>
        <taxon>Acidobacteriota</taxon>
        <taxon>Terriglobia</taxon>
        <taxon>Terriglobales</taxon>
        <taxon>Acidobacteriaceae</taxon>
        <taxon>Granulicella</taxon>
    </lineage>
</organism>
<dbReference type="Proteomes" id="UP000584867">
    <property type="component" value="Unassembled WGS sequence"/>
</dbReference>
<dbReference type="EMBL" id="JACHIO010000011">
    <property type="protein sequence ID" value="MBB5064594.1"/>
    <property type="molecule type" value="Genomic_DNA"/>
</dbReference>
<dbReference type="AlphaFoldDB" id="A0A7W8EAK6"/>
<dbReference type="NCBIfam" id="TIGR01730">
    <property type="entry name" value="RND_mfp"/>
    <property type="match status" value="1"/>
</dbReference>
<dbReference type="InterPro" id="IPR058792">
    <property type="entry name" value="Beta-barrel_RND_2"/>
</dbReference>
<protein>
    <submittedName>
        <fullName evidence="5">Multidrug efflux pump subunit AcrA (Membrane-fusion protein)</fullName>
    </submittedName>
</protein>
<dbReference type="Pfam" id="PF25973">
    <property type="entry name" value="BSH_CzcB"/>
    <property type="match status" value="1"/>
</dbReference>
<dbReference type="Pfam" id="PF25989">
    <property type="entry name" value="YknX_C"/>
    <property type="match status" value="1"/>
</dbReference>
<feature type="domain" description="YknX-like C-terminal permuted SH3-like" evidence="4">
    <location>
        <begin position="338"/>
        <end position="406"/>
    </location>
</feature>
<evidence type="ECO:0000259" key="4">
    <source>
        <dbReference type="Pfam" id="PF25989"/>
    </source>
</evidence>
<dbReference type="InterPro" id="IPR058647">
    <property type="entry name" value="BSH_CzcB-like"/>
</dbReference>
<dbReference type="Pfam" id="PF25954">
    <property type="entry name" value="Beta-barrel_RND_2"/>
    <property type="match status" value="1"/>
</dbReference>
<dbReference type="PANTHER" id="PTHR30469">
    <property type="entry name" value="MULTIDRUG RESISTANCE PROTEIN MDTA"/>
    <property type="match status" value="1"/>
</dbReference>
<sequence length="418" mass="43296">MLLCSRNFIGFGAVLFCLSTAGCKKTEPTPEVAVSVEAAKPETGPISEQITGDAILAPLAQAALSPKISAPVKEFYVQRGAHVHVGQLLVSLEDRDLAATALDNRGSYTAAEAAYDQTTKAQMPEDTQKAELDLAQAKANLELNRSIVSGRRQLLKEGAIPGRDLDTAEAALVQAQAAYDSAAKHLQSVQSVSHAAAGKSAEGQLTSAKGKFQNAEAQLSYASLRSPIDGVVTDRPLFAGETAQAGAPLITVMDTSSLLAKVHLSQATAQRMKVGDKAQVTVPGMDEPVEATVSLISPALDPGSTTVEVWVKLKNPDGKLKAGTPVHLAIAGRTVPDALQIPTQALVPAKDGSLGVMVISDGAAHLKPVQIGIRLPDKVQITSGISASDMVITSGGYGLDDNTKVTTAKAEGAAGDKD</sequence>
<evidence type="ECO:0000313" key="5">
    <source>
        <dbReference type="EMBL" id="MBB5064594.1"/>
    </source>
</evidence>
<dbReference type="GO" id="GO:0015562">
    <property type="term" value="F:efflux transmembrane transporter activity"/>
    <property type="evidence" value="ECO:0007669"/>
    <property type="project" value="TreeGrafter"/>
</dbReference>
<accession>A0A7W8EAK6</accession>
<dbReference type="InterPro" id="IPR058637">
    <property type="entry name" value="YknX-like_C"/>
</dbReference>
<evidence type="ECO:0000259" key="2">
    <source>
        <dbReference type="Pfam" id="PF25954"/>
    </source>
</evidence>
<proteinExistence type="inferred from homology"/>
<evidence type="ECO:0000313" key="6">
    <source>
        <dbReference type="Proteomes" id="UP000584867"/>
    </source>
</evidence>